<dbReference type="RefSeq" id="WP_171019523.1">
    <property type="nucleotide sequence ID" value="NZ_JBHSLV010000017.1"/>
</dbReference>
<keyword evidence="1" id="KW-0472">Membrane</keyword>
<sequence>MRIIFAGCLAALLSACSTTEERIAGAAAGAGTGAIIGGPIGAVAGGAVGAFAAPTVTGSVRRMRE</sequence>
<comment type="caution">
    <text evidence="2">The sequence shown here is derived from an EMBL/GenBank/DDBJ whole genome shotgun (WGS) entry which is preliminary data.</text>
</comment>
<keyword evidence="1" id="KW-0812">Transmembrane</keyword>
<gene>
    <name evidence="2" type="ORF">ACFPPC_09700</name>
</gene>
<evidence type="ECO:0000256" key="1">
    <source>
        <dbReference type="SAM" id="Phobius"/>
    </source>
</evidence>
<dbReference type="EMBL" id="JBHSLV010000017">
    <property type="protein sequence ID" value="MFC5392905.1"/>
    <property type="molecule type" value="Genomic_DNA"/>
</dbReference>
<feature type="transmembrane region" description="Helical" evidence="1">
    <location>
        <begin position="34"/>
        <end position="56"/>
    </location>
</feature>
<keyword evidence="1" id="KW-1133">Transmembrane helix</keyword>
<name>A0ABW0H6N9_9HYPH</name>
<organism evidence="2 3">
    <name type="scientific">Bosea vestrisii</name>
    <dbReference type="NCBI Taxonomy" id="151416"/>
    <lineage>
        <taxon>Bacteria</taxon>
        <taxon>Pseudomonadati</taxon>
        <taxon>Pseudomonadota</taxon>
        <taxon>Alphaproteobacteria</taxon>
        <taxon>Hyphomicrobiales</taxon>
        <taxon>Boseaceae</taxon>
        <taxon>Bosea</taxon>
    </lineage>
</organism>
<reference evidence="3" key="1">
    <citation type="journal article" date="2019" name="Int. J. Syst. Evol. Microbiol.">
        <title>The Global Catalogue of Microorganisms (GCM) 10K type strain sequencing project: providing services to taxonomists for standard genome sequencing and annotation.</title>
        <authorList>
            <consortium name="The Broad Institute Genomics Platform"/>
            <consortium name="The Broad Institute Genome Sequencing Center for Infectious Disease"/>
            <person name="Wu L."/>
            <person name="Ma J."/>
        </authorList>
    </citation>
    <scope>NUCLEOTIDE SEQUENCE [LARGE SCALE GENOMIC DNA]</scope>
    <source>
        <strain evidence="3">CGMCC 1.16326</strain>
    </source>
</reference>
<protein>
    <recommendedName>
        <fullName evidence="4">Outer membrane protein with glycine zipper</fullName>
    </recommendedName>
</protein>
<keyword evidence="3" id="KW-1185">Reference proteome</keyword>
<evidence type="ECO:0000313" key="3">
    <source>
        <dbReference type="Proteomes" id="UP001596104"/>
    </source>
</evidence>
<dbReference type="Proteomes" id="UP001596104">
    <property type="component" value="Unassembled WGS sequence"/>
</dbReference>
<dbReference type="PROSITE" id="PS51257">
    <property type="entry name" value="PROKAR_LIPOPROTEIN"/>
    <property type="match status" value="1"/>
</dbReference>
<evidence type="ECO:0000313" key="2">
    <source>
        <dbReference type="EMBL" id="MFC5392905.1"/>
    </source>
</evidence>
<accession>A0ABW0H6N9</accession>
<proteinExistence type="predicted"/>
<evidence type="ECO:0008006" key="4">
    <source>
        <dbReference type="Google" id="ProtNLM"/>
    </source>
</evidence>